<evidence type="ECO:0000313" key="2">
    <source>
        <dbReference type="Proteomes" id="UP000729733"/>
    </source>
</evidence>
<proteinExistence type="predicted"/>
<keyword evidence="2" id="KW-1185">Reference proteome</keyword>
<reference evidence="1" key="1">
    <citation type="journal article" date="2021" name="Antonie Van Leeuwenhoek">
        <title>Draft genome and description of Waterburya agarophytonicola gen. nov. sp. nov. (Pleurocapsales, Cyanobacteria): a seaweed symbiont.</title>
        <authorList>
            <person name="Bonthond G."/>
            <person name="Shalygin S."/>
            <person name="Bayer T."/>
            <person name="Weinberger F."/>
        </authorList>
    </citation>
    <scope>NUCLEOTIDE SEQUENCE</scope>
    <source>
        <strain evidence="1">KI4</strain>
    </source>
</reference>
<sequence>MNIKWKKLVFRLGVWLTLELFFDRVGLDTIADYSEFVFERNLITLIS</sequence>
<accession>A0A964BS76</accession>
<dbReference type="Proteomes" id="UP000729733">
    <property type="component" value="Unassembled WGS sequence"/>
</dbReference>
<name>A0A964BS76_9CYAN</name>
<dbReference type="RefSeq" id="WP_229640915.1">
    <property type="nucleotide sequence ID" value="NZ_JADWDC010000030.1"/>
</dbReference>
<dbReference type="AlphaFoldDB" id="A0A964BS76"/>
<protein>
    <submittedName>
        <fullName evidence="1">Uncharacterized protein</fullName>
    </submittedName>
</protein>
<dbReference type="EMBL" id="JADWDC010000030">
    <property type="protein sequence ID" value="MCC0177847.1"/>
    <property type="molecule type" value="Genomic_DNA"/>
</dbReference>
<evidence type="ECO:0000313" key="1">
    <source>
        <dbReference type="EMBL" id="MCC0177847.1"/>
    </source>
</evidence>
<gene>
    <name evidence="1" type="ORF">I4641_12755</name>
</gene>
<organism evidence="1 2">
    <name type="scientific">Waterburya agarophytonicola KI4</name>
    <dbReference type="NCBI Taxonomy" id="2874699"/>
    <lineage>
        <taxon>Bacteria</taxon>
        <taxon>Bacillati</taxon>
        <taxon>Cyanobacteriota</taxon>
        <taxon>Cyanophyceae</taxon>
        <taxon>Pleurocapsales</taxon>
        <taxon>Hyellaceae</taxon>
        <taxon>Waterburya</taxon>
        <taxon>Waterburya agarophytonicola</taxon>
    </lineage>
</organism>
<comment type="caution">
    <text evidence="1">The sequence shown here is derived from an EMBL/GenBank/DDBJ whole genome shotgun (WGS) entry which is preliminary data.</text>
</comment>